<name>A0A533QES3_9BACT</name>
<proteinExistence type="predicted"/>
<dbReference type="Proteomes" id="UP000319783">
    <property type="component" value="Unassembled WGS sequence"/>
</dbReference>
<dbReference type="AlphaFoldDB" id="A0A533QES3"/>
<organism evidence="2 3">
    <name type="scientific">Candidatus Jettenia ecosi</name>
    <dbReference type="NCBI Taxonomy" id="2494326"/>
    <lineage>
        <taxon>Bacteria</taxon>
        <taxon>Pseudomonadati</taxon>
        <taxon>Planctomycetota</taxon>
        <taxon>Candidatus Brocadiia</taxon>
        <taxon>Candidatus Brocadiales</taxon>
        <taxon>Candidatus Brocadiaceae</taxon>
        <taxon>Candidatus Jettenia</taxon>
    </lineage>
</organism>
<evidence type="ECO:0000256" key="1">
    <source>
        <dbReference type="SAM" id="MobiDB-lite"/>
    </source>
</evidence>
<protein>
    <submittedName>
        <fullName evidence="2">Uncharacterized protein</fullName>
    </submittedName>
</protein>
<evidence type="ECO:0000313" key="3">
    <source>
        <dbReference type="Proteomes" id="UP000319783"/>
    </source>
</evidence>
<comment type="caution">
    <text evidence="2">The sequence shown here is derived from an EMBL/GenBank/DDBJ whole genome shotgun (WGS) entry which is preliminary data.</text>
</comment>
<reference evidence="2 3" key="1">
    <citation type="submission" date="2019-04" db="EMBL/GenBank/DDBJ databases">
        <title>Genome of a novel bacterium Candidatus Jettenia ecosi reconstructed from metagenome of an anammox bioreactor.</title>
        <authorList>
            <person name="Mardanov A.V."/>
            <person name="Beletsky A.V."/>
            <person name="Ravin N.V."/>
            <person name="Botchkova E.A."/>
            <person name="Litti Y.V."/>
            <person name="Nozhevnikova A.N."/>
        </authorList>
    </citation>
    <scope>NUCLEOTIDE SEQUENCE [LARGE SCALE GENOMIC DNA]</scope>
    <source>
        <strain evidence="2">J2</strain>
    </source>
</reference>
<dbReference type="EMBL" id="SULG01000005">
    <property type="protein sequence ID" value="TLD43267.1"/>
    <property type="molecule type" value="Genomic_DNA"/>
</dbReference>
<feature type="region of interest" description="Disordered" evidence="1">
    <location>
        <begin position="16"/>
        <end position="40"/>
    </location>
</feature>
<accession>A0A533QES3</accession>
<evidence type="ECO:0000313" key="2">
    <source>
        <dbReference type="EMBL" id="TLD43267.1"/>
    </source>
</evidence>
<sequence>MDDLIKKIEQKRAQITETEKDLESEKETLVNTSNEKDIKK</sequence>
<gene>
    <name evidence="2" type="ORF">JETT_0436</name>
</gene>